<feature type="compositionally biased region" description="Polar residues" evidence="7">
    <location>
        <begin position="83"/>
        <end position="105"/>
    </location>
</feature>
<evidence type="ECO:0000256" key="2">
    <source>
        <dbReference type="ARBA" id="ARBA00006356"/>
    </source>
</evidence>
<dbReference type="GO" id="GO:0005102">
    <property type="term" value="F:signaling receptor binding"/>
    <property type="evidence" value="ECO:0007669"/>
    <property type="project" value="TreeGrafter"/>
</dbReference>
<gene>
    <name evidence="8" type="ORF">JZ751_016245</name>
</gene>
<name>A0A8T2N2D7_9TELE</name>
<protein>
    <submittedName>
        <fullName evidence="8">Uncharacterized protein</fullName>
    </submittedName>
</protein>
<dbReference type="PANTHER" id="PTHR14403">
    <property type="entry name" value="RFAMIDE PEPTIDE GONADOTROPIN INHIBITORY HORMONE"/>
    <property type="match status" value="1"/>
</dbReference>
<dbReference type="InterPro" id="IPR026297">
    <property type="entry name" value="FMRFamide-related/fGRP"/>
</dbReference>
<sequence>MDDFKVKEVPASSKSSIPTILKLYPSTASKPALLHANLPLRFGRSSQENVQSPLNLPQRFGRTQEPESPLAVPVPCHHCARSSNVASPSATLPQRFGRTSHSNSRPARAQDVLACAAARRHLRLQGRGSGYGSLDEVRALHILKTPKDPEAYRHPTTD</sequence>
<dbReference type="OrthoDB" id="8834619at2759"/>
<feature type="region of interest" description="Disordered" evidence="7">
    <location>
        <begin position="83"/>
        <end position="108"/>
    </location>
</feature>
<comment type="similarity">
    <text evidence="2">Belongs to the FARP (FMRFamide related peptide) family.</text>
</comment>
<evidence type="ECO:0000256" key="4">
    <source>
        <dbReference type="ARBA" id="ARBA00022729"/>
    </source>
</evidence>
<keyword evidence="3" id="KW-0964">Secreted</keyword>
<keyword evidence="5" id="KW-0027">Amidation</keyword>
<keyword evidence="4" id="KW-0732">Signal</keyword>
<evidence type="ECO:0000313" key="8">
    <source>
        <dbReference type="EMBL" id="KAG9332018.1"/>
    </source>
</evidence>
<evidence type="ECO:0000256" key="7">
    <source>
        <dbReference type="SAM" id="MobiDB-lite"/>
    </source>
</evidence>
<evidence type="ECO:0000256" key="1">
    <source>
        <dbReference type="ARBA" id="ARBA00004613"/>
    </source>
</evidence>
<dbReference type="EMBL" id="JAFBMS010000265">
    <property type="protein sequence ID" value="KAG9332018.1"/>
    <property type="molecule type" value="Genomic_DNA"/>
</dbReference>
<accession>A0A8T2N2D7</accession>
<dbReference type="GO" id="GO:0007218">
    <property type="term" value="P:neuropeptide signaling pathway"/>
    <property type="evidence" value="ECO:0007669"/>
    <property type="project" value="UniProtKB-KW"/>
</dbReference>
<evidence type="ECO:0000256" key="3">
    <source>
        <dbReference type="ARBA" id="ARBA00022525"/>
    </source>
</evidence>
<evidence type="ECO:0000256" key="5">
    <source>
        <dbReference type="ARBA" id="ARBA00022815"/>
    </source>
</evidence>
<reference evidence="8" key="1">
    <citation type="thesis" date="2021" institute="BYU ScholarsArchive" country="Provo, UT, USA">
        <title>Applications of and Algorithms for Genome Assembly and Genomic Analyses with an Emphasis on Marine Teleosts.</title>
        <authorList>
            <person name="Pickett B.D."/>
        </authorList>
    </citation>
    <scope>NUCLEOTIDE SEQUENCE</scope>
    <source>
        <strain evidence="8">HI-2016</strain>
    </source>
</reference>
<dbReference type="GO" id="GO:0032277">
    <property type="term" value="P:negative regulation of gonadotropin secretion"/>
    <property type="evidence" value="ECO:0007669"/>
    <property type="project" value="TreeGrafter"/>
</dbReference>
<organism evidence="8 9">
    <name type="scientific">Albula glossodonta</name>
    <name type="common">roundjaw bonefish</name>
    <dbReference type="NCBI Taxonomy" id="121402"/>
    <lineage>
        <taxon>Eukaryota</taxon>
        <taxon>Metazoa</taxon>
        <taxon>Chordata</taxon>
        <taxon>Craniata</taxon>
        <taxon>Vertebrata</taxon>
        <taxon>Euteleostomi</taxon>
        <taxon>Actinopterygii</taxon>
        <taxon>Neopterygii</taxon>
        <taxon>Teleostei</taxon>
        <taxon>Albuliformes</taxon>
        <taxon>Albulidae</taxon>
        <taxon>Albula</taxon>
    </lineage>
</organism>
<comment type="subcellular location">
    <subcellularLocation>
        <location evidence="1">Secreted</location>
    </subcellularLocation>
</comment>
<dbReference type="AlphaFoldDB" id="A0A8T2N2D7"/>
<keyword evidence="6" id="KW-0527">Neuropeptide</keyword>
<evidence type="ECO:0000313" key="9">
    <source>
        <dbReference type="Proteomes" id="UP000824540"/>
    </source>
</evidence>
<evidence type="ECO:0000256" key="6">
    <source>
        <dbReference type="ARBA" id="ARBA00023320"/>
    </source>
</evidence>
<comment type="caution">
    <text evidence="8">The sequence shown here is derived from an EMBL/GenBank/DDBJ whole genome shotgun (WGS) entry which is preliminary data.</text>
</comment>
<dbReference type="Proteomes" id="UP000824540">
    <property type="component" value="Unassembled WGS sequence"/>
</dbReference>
<dbReference type="PANTHER" id="PTHR14403:SF6">
    <property type="entry name" value="PRO-FMRFAMIDE-RELATED NEUROPEPTIDE VF"/>
    <property type="match status" value="1"/>
</dbReference>
<dbReference type="GO" id="GO:0005576">
    <property type="term" value="C:extracellular region"/>
    <property type="evidence" value="ECO:0007669"/>
    <property type="project" value="UniProtKB-SubCell"/>
</dbReference>
<proteinExistence type="inferred from homology"/>
<keyword evidence="9" id="KW-1185">Reference proteome</keyword>